<evidence type="ECO:0000313" key="9">
    <source>
        <dbReference type="Proteomes" id="UP000051934"/>
    </source>
</evidence>
<comment type="caution">
    <text evidence="8">The sequence shown here is derived from an EMBL/GenBank/DDBJ whole genome shotgun (WGS) entry which is preliminary data.</text>
</comment>
<evidence type="ECO:0000256" key="3">
    <source>
        <dbReference type="ARBA" id="ARBA00022801"/>
    </source>
</evidence>
<keyword evidence="5" id="KW-0482">Metalloprotease</keyword>
<keyword evidence="2" id="KW-0479">Metal-binding</keyword>
<reference evidence="8 9" key="1">
    <citation type="submission" date="2015-10" db="EMBL/GenBank/DDBJ databases">
        <title>Metagenome-Assembled Genomes uncover a global brackish microbiome.</title>
        <authorList>
            <person name="Hugerth L.W."/>
            <person name="Larsson J."/>
            <person name="Alneberg J."/>
            <person name="Lindh M.V."/>
            <person name="Legrand C."/>
            <person name="Pinhassi J."/>
            <person name="Andersson A.F."/>
        </authorList>
    </citation>
    <scope>NUCLEOTIDE SEQUENCE [LARGE SCALE GENOMIC DNA]</scope>
    <source>
        <strain evidence="8">BACL4 MAG-120507-bin80</strain>
    </source>
</reference>
<evidence type="ECO:0000256" key="1">
    <source>
        <dbReference type="ARBA" id="ARBA00022670"/>
    </source>
</evidence>
<dbReference type="NCBIfam" id="NF000642">
    <property type="entry name" value="PRK00024.1"/>
    <property type="match status" value="1"/>
</dbReference>
<dbReference type="GO" id="GO:0006508">
    <property type="term" value="P:proteolysis"/>
    <property type="evidence" value="ECO:0007669"/>
    <property type="project" value="UniProtKB-KW"/>
</dbReference>
<dbReference type="PROSITE" id="PS01302">
    <property type="entry name" value="UPF0758"/>
    <property type="match status" value="1"/>
</dbReference>
<keyword evidence="4" id="KW-0862">Zinc</keyword>
<dbReference type="PANTHER" id="PTHR30471:SF3">
    <property type="entry name" value="UPF0758 PROTEIN YEES-RELATED"/>
    <property type="match status" value="1"/>
</dbReference>
<keyword evidence="3" id="KW-0378">Hydrolase</keyword>
<dbReference type="GO" id="GO:0046872">
    <property type="term" value="F:metal ion binding"/>
    <property type="evidence" value="ECO:0007669"/>
    <property type="project" value="UniProtKB-KW"/>
</dbReference>
<feature type="domain" description="MPN" evidence="7">
    <location>
        <begin position="102"/>
        <end position="224"/>
    </location>
</feature>
<dbReference type="Pfam" id="PF20582">
    <property type="entry name" value="UPF0758_N"/>
    <property type="match status" value="1"/>
</dbReference>
<dbReference type="InterPro" id="IPR001405">
    <property type="entry name" value="UPF0758"/>
</dbReference>
<evidence type="ECO:0000313" key="8">
    <source>
        <dbReference type="EMBL" id="KRO72165.1"/>
    </source>
</evidence>
<protein>
    <recommendedName>
        <fullName evidence="7">MPN domain-containing protein</fullName>
    </recommendedName>
</protein>
<dbReference type="SUPFAM" id="SSF47781">
    <property type="entry name" value="RuvA domain 2-like"/>
    <property type="match status" value="1"/>
</dbReference>
<evidence type="ECO:0000256" key="5">
    <source>
        <dbReference type="ARBA" id="ARBA00023049"/>
    </source>
</evidence>
<dbReference type="Proteomes" id="UP000051934">
    <property type="component" value="Unassembled WGS sequence"/>
</dbReference>
<dbReference type="InterPro" id="IPR046778">
    <property type="entry name" value="UPF0758_N"/>
</dbReference>
<dbReference type="Pfam" id="PF04002">
    <property type="entry name" value="RadC"/>
    <property type="match status" value="1"/>
</dbReference>
<evidence type="ECO:0000256" key="4">
    <source>
        <dbReference type="ARBA" id="ARBA00022833"/>
    </source>
</evidence>
<dbReference type="PROSITE" id="PS50249">
    <property type="entry name" value="MPN"/>
    <property type="match status" value="1"/>
</dbReference>
<dbReference type="Gene3D" id="3.40.140.10">
    <property type="entry name" value="Cytidine Deaminase, domain 2"/>
    <property type="match status" value="1"/>
</dbReference>
<dbReference type="Gene3D" id="1.10.150.20">
    <property type="entry name" value="5' to 3' exonuclease, C-terminal subdomain"/>
    <property type="match status" value="1"/>
</dbReference>
<gene>
    <name evidence="8" type="ORF">ABR69_02530</name>
</gene>
<accession>A0A0R2SBC2</accession>
<dbReference type="InterPro" id="IPR037518">
    <property type="entry name" value="MPN"/>
</dbReference>
<proteinExistence type="inferred from homology"/>
<sequence>MVLSQWPASERPRERFIAEGANKLTDAELIALVLHTGVRGRSTVDLARSLLTEYGGLANLLCADSKRLLSSPGIGEAKAARLGVILELSHRHLAEPLAGRNVLENSTATRNYFRARFRDCSREVFSCLFLNNQHQIVKLEEMFTGTIDAAAVYPREVVKRALYHNAAAVILAHNHPSGVAEPSQADVAITRRLKEALGTIDVRVLDHLIIGHSQVVSLAERGQI</sequence>
<organism evidence="8 9">
    <name type="scientific">OM182 bacterium BACL3 MAG-120507-bin80</name>
    <dbReference type="NCBI Taxonomy" id="1655577"/>
    <lineage>
        <taxon>Bacteria</taxon>
        <taxon>Pseudomonadati</taxon>
        <taxon>Pseudomonadota</taxon>
        <taxon>Gammaproteobacteria</taxon>
        <taxon>OMG group</taxon>
        <taxon>OM182 clade</taxon>
    </lineage>
</organism>
<name>A0A0R2SBC2_9GAMM</name>
<dbReference type="InterPro" id="IPR010994">
    <property type="entry name" value="RuvA_2-like"/>
</dbReference>
<dbReference type="NCBIfam" id="TIGR00608">
    <property type="entry name" value="radc"/>
    <property type="match status" value="1"/>
</dbReference>
<dbReference type="EMBL" id="LIBB01000093">
    <property type="protein sequence ID" value="KRO72165.1"/>
    <property type="molecule type" value="Genomic_DNA"/>
</dbReference>
<dbReference type="InterPro" id="IPR025657">
    <property type="entry name" value="RadC_JAB"/>
</dbReference>
<keyword evidence="1" id="KW-0645">Protease</keyword>
<evidence type="ECO:0000259" key="7">
    <source>
        <dbReference type="PROSITE" id="PS50249"/>
    </source>
</evidence>
<dbReference type="GO" id="GO:0008237">
    <property type="term" value="F:metallopeptidase activity"/>
    <property type="evidence" value="ECO:0007669"/>
    <property type="project" value="UniProtKB-KW"/>
</dbReference>
<dbReference type="InterPro" id="IPR020891">
    <property type="entry name" value="UPF0758_CS"/>
</dbReference>
<dbReference type="CDD" id="cd08071">
    <property type="entry name" value="MPN_DUF2466"/>
    <property type="match status" value="1"/>
</dbReference>
<evidence type="ECO:0000256" key="6">
    <source>
        <dbReference type="RuleBase" id="RU003797"/>
    </source>
</evidence>
<dbReference type="PANTHER" id="PTHR30471">
    <property type="entry name" value="DNA REPAIR PROTEIN RADC"/>
    <property type="match status" value="1"/>
</dbReference>
<comment type="similarity">
    <text evidence="6">Belongs to the UPF0758 family.</text>
</comment>
<dbReference type="AlphaFoldDB" id="A0A0R2SBC2"/>
<evidence type="ECO:0000256" key="2">
    <source>
        <dbReference type="ARBA" id="ARBA00022723"/>
    </source>
</evidence>